<dbReference type="EMBL" id="QRHG01000006">
    <property type="protein sequence ID" value="RHF62360.1"/>
    <property type="molecule type" value="Genomic_DNA"/>
</dbReference>
<protein>
    <submittedName>
        <fullName evidence="2">Uncharacterized protein</fullName>
    </submittedName>
</protein>
<accession>A0A414P819</accession>
<name>A0A414P819_9FIRM</name>
<evidence type="ECO:0000313" key="2">
    <source>
        <dbReference type="EMBL" id="RHF62360.1"/>
    </source>
</evidence>
<feature type="transmembrane region" description="Helical" evidence="1">
    <location>
        <begin position="6"/>
        <end position="28"/>
    </location>
</feature>
<dbReference type="RefSeq" id="WP_118212610.1">
    <property type="nucleotide sequence ID" value="NZ_JAQEAN010000008.1"/>
</dbReference>
<keyword evidence="1" id="KW-1133">Transmembrane helix</keyword>
<keyword evidence="1" id="KW-0472">Membrane</keyword>
<reference evidence="2 3" key="1">
    <citation type="submission" date="2018-08" db="EMBL/GenBank/DDBJ databases">
        <title>A genome reference for cultivated species of the human gut microbiota.</title>
        <authorList>
            <person name="Zou Y."/>
            <person name="Xue W."/>
            <person name="Luo G."/>
        </authorList>
    </citation>
    <scope>NUCLEOTIDE SEQUENCE [LARGE SCALE GENOMIC DNA]</scope>
    <source>
        <strain evidence="2 3">AM25-1LB</strain>
    </source>
</reference>
<dbReference type="Proteomes" id="UP000284902">
    <property type="component" value="Unassembled WGS sequence"/>
</dbReference>
<feature type="transmembrane region" description="Helical" evidence="1">
    <location>
        <begin position="40"/>
        <end position="65"/>
    </location>
</feature>
<gene>
    <name evidence="2" type="ORF">DW672_03720</name>
</gene>
<keyword evidence="1" id="KW-0812">Transmembrane</keyword>
<organism evidence="2 3">
    <name type="scientific">[Ruminococcus] lactaris</name>
    <dbReference type="NCBI Taxonomy" id="46228"/>
    <lineage>
        <taxon>Bacteria</taxon>
        <taxon>Bacillati</taxon>
        <taxon>Bacillota</taxon>
        <taxon>Clostridia</taxon>
        <taxon>Lachnospirales</taxon>
        <taxon>Lachnospiraceae</taxon>
        <taxon>Mediterraneibacter</taxon>
    </lineage>
</organism>
<dbReference type="AlphaFoldDB" id="A0A414P819"/>
<proteinExistence type="predicted"/>
<evidence type="ECO:0000256" key="1">
    <source>
        <dbReference type="SAM" id="Phobius"/>
    </source>
</evidence>
<sequence length="66" mass="7503">MDSIKLGIQIATVVIGIYIYGAIWKYFADRLSDMDDDASPCIVGFYTVWFILHIIGITTAVIWAWM</sequence>
<evidence type="ECO:0000313" key="3">
    <source>
        <dbReference type="Proteomes" id="UP000284902"/>
    </source>
</evidence>
<comment type="caution">
    <text evidence="2">The sequence shown here is derived from an EMBL/GenBank/DDBJ whole genome shotgun (WGS) entry which is preliminary data.</text>
</comment>